<evidence type="ECO:0000256" key="1">
    <source>
        <dbReference type="SAM" id="MobiDB-lite"/>
    </source>
</evidence>
<evidence type="ECO:0000313" key="3">
    <source>
        <dbReference type="Proteomes" id="UP001244552"/>
    </source>
</evidence>
<sequence length="749" mass="79026">MTKPSLLLYLARGGDPHRMAVAPVLAGAAERAGWTFDLYYDGRRSGRHFGGWAEDGGTDAIGTGSLVAGGRHLDHALWLTTQYRVVALGDPASPLWPVVEAGGEALLRDTDPAALFDAAFRLLRQPLPEEVAVLDAAPQTALGIVAAPFLYPRLLGAPGLGTPGPGTPGPGTPGPGTPCLGIDVSADAGLRQRLERLGSRRFTGLCVDPVRGRAFPGGLDATDGKVLGESYASFSAGLARRHAGWGRGTLLGDPDLIAAQLPLAASKRLLPLYGRPQTDVIERAADLIAAGADPVYGRQFDDHDFFALGRLGRGLQIVDPDPPFAAAAAVPLRIPEPPCPFTDFEPDEDTLRRWAAEGRVLATLVLWSGMIRELHCIPRILDLVAATGLRCGLVVTVDSLTQSSPADLALLAVPEERGGVLGRVELLLGSTGRGVCAEGEMPPGELGRLLADARREMAAMLPAGLMPRGWWPLVDAPLVAGRTPRLRWEDGRPVLRISPRPRPTETPAGSGPAEGGGPPPARSGIDARRLIGKTLRRYRLDRFYEAWRPYDRARPGPIRTGLAAEVRAAGFDYMWTKADFGRAAAALVDGGFVALPFTAGEWDGWSPFYTVRNTAQVCAAERRLLRKGPGWLASNIDSILWMLPGEVLEKGRSLFQVARLVAGGESGGDGGAGPNGGGSSGRLINVTPNTVARYARILAEARQEGAAKLAPPLPDAPESGLPGPQDPAPTDPGSRAPSAEKARDPAEVA</sequence>
<protein>
    <submittedName>
        <fullName evidence="2">Uncharacterized protein</fullName>
    </submittedName>
</protein>
<accession>A0ABU0MHW6</accession>
<organism evidence="2 3">
    <name type="scientific">Azospirillum picis</name>
    <dbReference type="NCBI Taxonomy" id="488438"/>
    <lineage>
        <taxon>Bacteria</taxon>
        <taxon>Pseudomonadati</taxon>
        <taxon>Pseudomonadota</taxon>
        <taxon>Alphaproteobacteria</taxon>
        <taxon>Rhodospirillales</taxon>
        <taxon>Azospirillaceae</taxon>
        <taxon>Azospirillum</taxon>
    </lineage>
</organism>
<dbReference type="EMBL" id="JAUSVU010000005">
    <property type="protein sequence ID" value="MDQ0532986.1"/>
    <property type="molecule type" value="Genomic_DNA"/>
</dbReference>
<feature type="region of interest" description="Disordered" evidence="1">
    <location>
        <begin position="705"/>
        <end position="749"/>
    </location>
</feature>
<comment type="caution">
    <text evidence="2">The sequence shown here is derived from an EMBL/GenBank/DDBJ whole genome shotgun (WGS) entry which is preliminary data.</text>
</comment>
<evidence type="ECO:0000313" key="2">
    <source>
        <dbReference type="EMBL" id="MDQ0532986.1"/>
    </source>
</evidence>
<feature type="region of interest" description="Disordered" evidence="1">
    <location>
        <begin position="665"/>
        <end position="684"/>
    </location>
</feature>
<feature type="region of interest" description="Disordered" evidence="1">
    <location>
        <begin position="490"/>
        <end position="526"/>
    </location>
</feature>
<reference evidence="2 3" key="1">
    <citation type="submission" date="2023-07" db="EMBL/GenBank/DDBJ databases">
        <title>Genomic Encyclopedia of Type Strains, Phase IV (KMG-IV): sequencing the most valuable type-strain genomes for metagenomic binning, comparative biology and taxonomic classification.</title>
        <authorList>
            <person name="Goeker M."/>
        </authorList>
    </citation>
    <scope>NUCLEOTIDE SEQUENCE [LARGE SCALE GENOMIC DNA]</scope>
    <source>
        <strain evidence="2 3">DSM 19922</strain>
    </source>
</reference>
<keyword evidence="3" id="KW-1185">Reference proteome</keyword>
<dbReference type="Proteomes" id="UP001244552">
    <property type="component" value="Unassembled WGS sequence"/>
</dbReference>
<feature type="compositionally biased region" description="Gly residues" evidence="1">
    <location>
        <begin position="665"/>
        <end position="680"/>
    </location>
</feature>
<gene>
    <name evidence="2" type="ORF">QO018_001835</name>
</gene>
<proteinExistence type="predicted"/>
<feature type="compositionally biased region" description="Basic and acidic residues" evidence="1">
    <location>
        <begin position="738"/>
        <end position="749"/>
    </location>
</feature>
<dbReference type="RefSeq" id="WP_209981223.1">
    <property type="nucleotide sequence ID" value="NZ_JAGINO010000005.1"/>
</dbReference>
<name>A0ABU0MHW6_9PROT</name>